<evidence type="ECO:0000256" key="4">
    <source>
        <dbReference type="RuleBase" id="RU003719"/>
    </source>
</evidence>
<dbReference type="GO" id="GO:0030267">
    <property type="term" value="F:glyoxylate reductase (NADPH) activity"/>
    <property type="evidence" value="ECO:0007669"/>
    <property type="project" value="UniProtKB-EC"/>
</dbReference>
<dbReference type="AlphaFoldDB" id="A0A376GZK2"/>
<dbReference type="Gene3D" id="3.40.50.720">
    <property type="entry name" value="NAD(P)-binding Rossmann-like Domain"/>
    <property type="match status" value="2"/>
</dbReference>
<dbReference type="EMBL" id="UFYW01000001">
    <property type="protein sequence ID" value="STD82820.1"/>
    <property type="molecule type" value="Genomic_DNA"/>
</dbReference>
<dbReference type="EC" id="1.1.1.290" evidence="8"/>
<dbReference type="OrthoDB" id="9805416at2"/>
<dbReference type="Proteomes" id="UP001183682">
    <property type="component" value="Unassembled WGS sequence"/>
</dbReference>
<evidence type="ECO:0000259" key="6">
    <source>
        <dbReference type="Pfam" id="PF02826"/>
    </source>
</evidence>
<dbReference type="SUPFAM" id="SSF51735">
    <property type="entry name" value="NAD(P)-binding Rossmann-fold domains"/>
    <property type="match status" value="1"/>
</dbReference>
<sequence length="316" mass="35476">MTKYILSSREFRDEFITQIHEISDEYQFIHYDKATSIDWSNVAITIGWKEEWAGKLLANASLEWVQGISAGVDTLPLAQFAQKNILLSNGSGIHAQSITDHLIALLFMESRGIFTAIKKQVERQWQPHGIPYSLLSDKEILIAGTGKIGQALAKALNFFGTQPVGINTTGHAVDGFKETYPLEELIEQSQKADCVINILPLTPETTRIYNSHFFNSMKSSASFYNVGRGPSVDTVALTEAVRQKEIAFAALDVFEEEPLPANDPLWTLENVLITPHISGLTPHFQKAFMAIFMDNFRNFIHEKKLVRNQVDVTKGY</sequence>
<protein>
    <submittedName>
        <fullName evidence="8">4-phosphoerythronate dehydrogenase</fullName>
        <ecNumber evidence="8">1.1.1.290</ecNumber>
        <ecNumber evidence="8">1.1.1.79</ecNumber>
    </submittedName>
    <submittedName>
        <fullName evidence="7">Phosphoglycerate dehydrogenase</fullName>
    </submittedName>
</protein>
<evidence type="ECO:0000313" key="8">
    <source>
        <dbReference type="EMBL" id="STD82820.1"/>
    </source>
</evidence>
<dbReference type="Pfam" id="PF02826">
    <property type="entry name" value="2-Hacid_dh_C"/>
    <property type="match status" value="1"/>
</dbReference>
<dbReference type="InterPro" id="IPR036291">
    <property type="entry name" value="NAD(P)-bd_dom_sf"/>
</dbReference>
<evidence type="ECO:0000313" key="7">
    <source>
        <dbReference type="EMBL" id="MDT2689467.1"/>
    </source>
</evidence>
<name>A0A376GZK2_ENTGA</name>
<evidence type="ECO:0000256" key="2">
    <source>
        <dbReference type="ARBA" id="ARBA00023002"/>
    </source>
</evidence>
<dbReference type="PANTHER" id="PTHR43333:SF1">
    <property type="entry name" value="D-ISOMER SPECIFIC 2-HYDROXYACID DEHYDROGENASE NAD-BINDING DOMAIN-CONTAINING PROTEIN"/>
    <property type="match status" value="1"/>
</dbReference>
<keyword evidence="2 4" id="KW-0560">Oxidoreductase</keyword>
<evidence type="ECO:0000259" key="5">
    <source>
        <dbReference type="Pfam" id="PF00389"/>
    </source>
</evidence>
<comment type="similarity">
    <text evidence="1 4">Belongs to the D-isomer specific 2-hydroxyacid dehydrogenase family.</text>
</comment>
<organism evidence="8 9">
    <name type="scientific">Enterococcus gallinarum</name>
    <dbReference type="NCBI Taxonomy" id="1353"/>
    <lineage>
        <taxon>Bacteria</taxon>
        <taxon>Bacillati</taxon>
        <taxon>Bacillota</taxon>
        <taxon>Bacilli</taxon>
        <taxon>Lactobacillales</taxon>
        <taxon>Enterococcaceae</taxon>
        <taxon>Enterococcus</taxon>
    </lineage>
</organism>
<dbReference type="EC" id="1.1.1.79" evidence="8"/>
<proteinExistence type="inferred from homology"/>
<dbReference type="Pfam" id="PF00389">
    <property type="entry name" value="2-Hacid_dh"/>
    <property type="match status" value="1"/>
</dbReference>
<dbReference type="Proteomes" id="UP000254807">
    <property type="component" value="Unassembled WGS sequence"/>
</dbReference>
<keyword evidence="3" id="KW-0520">NAD</keyword>
<feature type="domain" description="D-isomer specific 2-hydroxyacid dehydrogenase NAD-binding" evidence="6">
    <location>
        <begin position="103"/>
        <end position="278"/>
    </location>
</feature>
<evidence type="ECO:0000256" key="3">
    <source>
        <dbReference type="ARBA" id="ARBA00023027"/>
    </source>
</evidence>
<dbReference type="InterPro" id="IPR006140">
    <property type="entry name" value="D-isomer_DH_NAD-bd"/>
</dbReference>
<reference evidence="8 9" key="1">
    <citation type="submission" date="2018-06" db="EMBL/GenBank/DDBJ databases">
        <authorList>
            <consortium name="Pathogen Informatics"/>
            <person name="Doyle S."/>
        </authorList>
    </citation>
    <scope>NUCLEOTIDE SEQUENCE [LARGE SCALE GENOMIC DNA]</scope>
    <source>
        <strain evidence="8 9">NCTC12360</strain>
    </source>
</reference>
<keyword evidence="9" id="KW-1185">Reference proteome</keyword>
<reference evidence="7" key="2">
    <citation type="submission" date="2023-03" db="EMBL/GenBank/DDBJ databases">
        <authorList>
            <person name="Shen W."/>
            <person name="Cai J."/>
        </authorList>
    </citation>
    <scope>NUCLEOTIDE SEQUENCE</scope>
    <source>
        <strain evidence="7">K69-2</strain>
    </source>
</reference>
<gene>
    <name evidence="8" type="primary">ghrB</name>
    <name evidence="8" type="ORF">NCTC12360_01257</name>
    <name evidence="7" type="ORF">P7E30_04475</name>
</gene>
<evidence type="ECO:0000256" key="1">
    <source>
        <dbReference type="ARBA" id="ARBA00005854"/>
    </source>
</evidence>
<feature type="domain" description="D-isomer specific 2-hydroxyacid dehydrogenase catalytic" evidence="5">
    <location>
        <begin position="55"/>
        <end position="305"/>
    </location>
</feature>
<dbReference type="GO" id="GO:0051287">
    <property type="term" value="F:NAD binding"/>
    <property type="evidence" value="ECO:0007669"/>
    <property type="project" value="InterPro"/>
</dbReference>
<dbReference type="InterPro" id="IPR006139">
    <property type="entry name" value="D-isomer_2_OHA_DH_cat_dom"/>
</dbReference>
<accession>A0A376GZK2</accession>
<dbReference type="EMBL" id="JARPZN010000002">
    <property type="protein sequence ID" value="MDT2689467.1"/>
    <property type="molecule type" value="Genomic_DNA"/>
</dbReference>
<dbReference type="RefSeq" id="WP_060814608.1">
    <property type="nucleotide sequence ID" value="NZ_JARPZN010000002.1"/>
</dbReference>
<dbReference type="PANTHER" id="PTHR43333">
    <property type="entry name" value="2-HACID_DH_C DOMAIN-CONTAINING PROTEIN"/>
    <property type="match status" value="1"/>
</dbReference>
<dbReference type="GO" id="GO:0033711">
    <property type="term" value="F:4-phosphoerythronate dehydrogenase activity"/>
    <property type="evidence" value="ECO:0007669"/>
    <property type="project" value="UniProtKB-EC"/>
</dbReference>
<evidence type="ECO:0000313" key="9">
    <source>
        <dbReference type="Proteomes" id="UP000254807"/>
    </source>
</evidence>
<dbReference type="SUPFAM" id="SSF52283">
    <property type="entry name" value="Formate/glycerate dehydrogenase catalytic domain-like"/>
    <property type="match status" value="1"/>
</dbReference>
<dbReference type="CDD" id="cd12155">
    <property type="entry name" value="PGDH_1"/>
    <property type="match status" value="1"/>
</dbReference>